<proteinExistence type="predicted"/>
<gene>
    <name evidence="1" type="ORF">J3Q64DRAFT_1808069</name>
</gene>
<name>A0ABR3B9T6_PHYBL</name>
<accession>A0ABR3B9T6</accession>
<evidence type="ECO:0000313" key="1">
    <source>
        <dbReference type="EMBL" id="KAL0092702.1"/>
    </source>
</evidence>
<dbReference type="EMBL" id="JBCLYO010000002">
    <property type="protein sequence ID" value="KAL0092702.1"/>
    <property type="molecule type" value="Genomic_DNA"/>
</dbReference>
<keyword evidence="2" id="KW-1185">Reference proteome</keyword>
<organism evidence="1 2">
    <name type="scientific">Phycomyces blakesleeanus</name>
    <dbReference type="NCBI Taxonomy" id="4837"/>
    <lineage>
        <taxon>Eukaryota</taxon>
        <taxon>Fungi</taxon>
        <taxon>Fungi incertae sedis</taxon>
        <taxon>Mucoromycota</taxon>
        <taxon>Mucoromycotina</taxon>
        <taxon>Mucoromycetes</taxon>
        <taxon>Mucorales</taxon>
        <taxon>Phycomycetaceae</taxon>
        <taxon>Phycomyces</taxon>
    </lineage>
</organism>
<reference evidence="1 2" key="1">
    <citation type="submission" date="2024-04" db="EMBL/GenBank/DDBJ databases">
        <title>Symmetric and asymmetric DNA N6-adenine methylation regulates different biological responses in Mucorales.</title>
        <authorList>
            <consortium name="Lawrence Berkeley National Laboratory"/>
            <person name="Lax C."/>
            <person name="Mondo S.J."/>
            <person name="Osorio-Concepcion M."/>
            <person name="Muszewska A."/>
            <person name="Corrochano-Luque M."/>
            <person name="Gutierrez G."/>
            <person name="Riley R."/>
            <person name="Lipzen A."/>
            <person name="Guo J."/>
            <person name="Hundley H."/>
            <person name="Amirebrahimi M."/>
            <person name="Ng V."/>
            <person name="Lorenzo-Gutierrez D."/>
            <person name="Binder U."/>
            <person name="Yang J."/>
            <person name="Song Y."/>
            <person name="Canovas D."/>
            <person name="Navarro E."/>
            <person name="Freitag M."/>
            <person name="Gabaldon T."/>
            <person name="Grigoriev I.V."/>
            <person name="Corrochano L.M."/>
            <person name="Nicolas F.E."/>
            <person name="Garre V."/>
        </authorList>
    </citation>
    <scope>NUCLEOTIDE SEQUENCE [LARGE SCALE GENOMIC DNA]</scope>
    <source>
        <strain evidence="1 2">L51</strain>
    </source>
</reference>
<protein>
    <submittedName>
        <fullName evidence="1">Uncharacterized protein</fullName>
    </submittedName>
</protein>
<sequence length="254" mass="29110">MQDIPKNATKGVIRNSGTIPCANIKTSIARKQLPRGDFLDENQRSLVASILAIYPESYTLLKSSIYYDSFVVFPIRTSFITAYITVDSLIMDYHILGFESFKEEKSAIWDKILNIKYRALKKQKVDKSLFFQEMMLTNGVSVTILKQNFESGRCQKTDAAVTSGESSTNTGRKIKRTKTINEDSFTYVEDLTTEQLKRTKGRCVLIDPEQTITINNSQLFRFTKNQRNKKSRRLRFLTNNLKPESIQVSRTSIS</sequence>
<dbReference type="Proteomes" id="UP001448207">
    <property type="component" value="Unassembled WGS sequence"/>
</dbReference>
<comment type="caution">
    <text evidence="1">The sequence shown here is derived from an EMBL/GenBank/DDBJ whole genome shotgun (WGS) entry which is preliminary data.</text>
</comment>
<evidence type="ECO:0000313" key="2">
    <source>
        <dbReference type="Proteomes" id="UP001448207"/>
    </source>
</evidence>